<protein>
    <submittedName>
        <fullName evidence="2">Uncharacterized protein</fullName>
    </submittedName>
</protein>
<dbReference type="RefSeq" id="WP_096326023.1">
    <property type="nucleotide sequence ID" value="NZ_FOMX01000006.1"/>
</dbReference>
<evidence type="ECO:0000313" key="3">
    <source>
        <dbReference type="Proteomes" id="UP000199400"/>
    </source>
</evidence>
<sequence>MRNRLALVLVVLVVLGAWWWTRPAPSAVEAAVAATTPAQPAAEAAERRTRLDDGEPERARRLRDGAARREVMQRRIVTAMAARDAAAAASRTPADPEPTRPGKSGARAADDAPADAILDRTGNHGYLSRVLSRELMPLVDECHALVREEHPELTGMLVLDLEILGDEDIGGVVNTLEPGKGNEIAEPALLECVRESLLAVTLPPPEQGGRDAISLSMRFDPPKPE</sequence>
<organism evidence="2 3">
    <name type="scientific">Nannocystis exedens</name>
    <dbReference type="NCBI Taxonomy" id="54"/>
    <lineage>
        <taxon>Bacteria</taxon>
        <taxon>Pseudomonadati</taxon>
        <taxon>Myxococcota</taxon>
        <taxon>Polyangia</taxon>
        <taxon>Nannocystales</taxon>
        <taxon>Nannocystaceae</taxon>
        <taxon>Nannocystis</taxon>
    </lineage>
</organism>
<dbReference type="EMBL" id="FOMX01000006">
    <property type="protein sequence ID" value="SFD92835.1"/>
    <property type="molecule type" value="Genomic_DNA"/>
</dbReference>
<keyword evidence="3" id="KW-1185">Reference proteome</keyword>
<feature type="region of interest" description="Disordered" evidence="1">
    <location>
        <begin position="36"/>
        <end position="65"/>
    </location>
</feature>
<reference evidence="3" key="1">
    <citation type="submission" date="2016-10" db="EMBL/GenBank/DDBJ databases">
        <authorList>
            <person name="Varghese N."/>
            <person name="Submissions S."/>
        </authorList>
    </citation>
    <scope>NUCLEOTIDE SEQUENCE [LARGE SCALE GENOMIC DNA]</scope>
    <source>
        <strain evidence="3">ATCC 25963</strain>
    </source>
</reference>
<dbReference type="Proteomes" id="UP000199400">
    <property type="component" value="Unassembled WGS sequence"/>
</dbReference>
<proteinExistence type="predicted"/>
<evidence type="ECO:0000313" key="2">
    <source>
        <dbReference type="EMBL" id="SFD92835.1"/>
    </source>
</evidence>
<evidence type="ECO:0000256" key="1">
    <source>
        <dbReference type="SAM" id="MobiDB-lite"/>
    </source>
</evidence>
<accession>A0A1I1WCB2</accession>
<feature type="compositionally biased region" description="Basic and acidic residues" evidence="1">
    <location>
        <begin position="44"/>
        <end position="65"/>
    </location>
</feature>
<name>A0A1I1WCB2_9BACT</name>
<dbReference type="AlphaFoldDB" id="A0A1I1WCB2"/>
<feature type="compositionally biased region" description="Low complexity" evidence="1">
    <location>
        <begin position="83"/>
        <end position="93"/>
    </location>
</feature>
<feature type="region of interest" description="Disordered" evidence="1">
    <location>
        <begin position="204"/>
        <end position="225"/>
    </location>
</feature>
<feature type="region of interest" description="Disordered" evidence="1">
    <location>
        <begin position="83"/>
        <end position="110"/>
    </location>
</feature>
<dbReference type="OrthoDB" id="5523218at2"/>
<gene>
    <name evidence="2" type="ORF">SAMN02745121_02251</name>
</gene>